<comment type="caution">
    <text evidence="5">The sequence shown here is derived from an EMBL/GenBank/DDBJ whole genome shotgun (WGS) entry which is preliminary data.</text>
</comment>
<dbReference type="GO" id="GO:0005737">
    <property type="term" value="C:cytoplasm"/>
    <property type="evidence" value="ECO:0007669"/>
    <property type="project" value="TreeGrafter"/>
</dbReference>
<dbReference type="PANTHER" id="PTHR10344:SF4">
    <property type="entry name" value="UMP-CMP KINASE 2, MITOCHONDRIAL"/>
    <property type="match status" value="1"/>
</dbReference>
<accession>A0A2H0XCK0</accession>
<reference evidence="6" key="1">
    <citation type="submission" date="2017-09" db="EMBL/GenBank/DDBJ databases">
        <title>Depth-based differentiation of microbial function through sediment-hosted aquifers and enrichment of novel symbionts in the deep terrestrial subsurface.</title>
        <authorList>
            <person name="Probst A.J."/>
            <person name="Ladd B."/>
            <person name="Jarett J.K."/>
            <person name="Geller-Mcgrath D.E."/>
            <person name="Sieber C.M.K."/>
            <person name="Emerson J.B."/>
            <person name="Anantharaman K."/>
            <person name="Thomas B.C."/>
            <person name="Malmstrom R."/>
            <person name="Stieglmeier M."/>
            <person name="Klingl A."/>
            <person name="Woyke T."/>
            <person name="Ryan C.M."/>
            <person name="Banfield J.F."/>
        </authorList>
    </citation>
    <scope>NUCLEOTIDE SEQUENCE [LARGE SCALE GENOMIC DNA]</scope>
</reference>
<dbReference type="GO" id="GO:0005524">
    <property type="term" value="F:ATP binding"/>
    <property type="evidence" value="ECO:0007669"/>
    <property type="project" value="UniProtKB-KW"/>
</dbReference>
<gene>
    <name evidence="5" type="ORF">COT50_00820</name>
</gene>
<dbReference type="GO" id="GO:0004798">
    <property type="term" value="F:dTMP kinase activity"/>
    <property type="evidence" value="ECO:0007669"/>
    <property type="project" value="TreeGrafter"/>
</dbReference>
<dbReference type="Gene3D" id="3.40.50.300">
    <property type="entry name" value="P-loop containing nucleotide triphosphate hydrolases"/>
    <property type="match status" value="1"/>
</dbReference>
<dbReference type="GO" id="GO:0006227">
    <property type="term" value="P:dUDP biosynthetic process"/>
    <property type="evidence" value="ECO:0007669"/>
    <property type="project" value="TreeGrafter"/>
</dbReference>
<sequence length="205" mass="23789">MFIVIEGIDATGKTTLSKSLAEKLGVKYYKSPPKLITSFRKMADRSSPQIRYLYYSLGNLITTLALKTLYRNKIIICEWYAFSTSAYHSVLLGKDLNLPKMIILPNLVIFLTCNMEKIKERLLLRKETNKYEQLSFLEKVRKQYPRLFKLYNNIPVLTYDTGIKSSEQTSQNMVTDVQNFVDKHTIPSVKCKHEHESNSSGKYRI</sequence>
<dbReference type="InterPro" id="IPR039430">
    <property type="entry name" value="Thymidylate_kin-like_dom"/>
</dbReference>
<keyword evidence="2" id="KW-0547">Nucleotide-binding</keyword>
<comment type="similarity">
    <text evidence="1">Belongs to the thymidylate kinase family.</text>
</comment>
<evidence type="ECO:0000256" key="1">
    <source>
        <dbReference type="ARBA" id="ARBA00009776"/>
    </source>
</evidence>
<feature type="domain" description="Thymidylate kinase-like" evidence="4">
    <location>
        <begin position="5"/>
        <end position="156"/>
    </location>
</feature>
<dbReference type="GO" id="GO:0006233">
    <property type="term" value="P:dTDP biosynthetic process"/>
    <property type="evidence" value="ECO:0007669"/>
    <property type="project" value="TreeGrafter"/>
</dbReference>
<organism evidence="5 6">
    <name type="scientific">candidate division WWE3 bacterium CG08_land_8_20_14_0_20_41_10</name>
    <dbReference type="NCBI Taxonomy" id="1975085"/>
    <lineage>
        <taxon>Bacteria</taxon>
        <taxon>Katanobacteria</taxon>
    </lineage>
</organism>
<evidence type="ECO:0000256" key="2">
    <source>
        <dbReference type="ARBA" id="ARBA00022741"/>
    </source>
</evidence>
<dbReference type="AlphaFoldDB" id="A0A2H0XCK0"/>
<evidence type="ECO:0000259" key="4">
    <source>
        <dbReference type="Pfam" id="PF02223"/>
    </source>
</evidence>
<keyword evidence="3" id="KW-0067">ATP-binding</keyword>
<dbReference type="Proteomes" id="UP000231252">
    <property type="component" value="Unassembled WGS sequence"/>
</dbReference>
<protein>
    <recommendedName>
        <fullName evidence="4">Thymidylate kinase-like domain-containing protein</fullName>
    </recommendedName>
</protein>
<evidence type="ECO:0000313" key="5">
    <source>
        <dbReference type="EMBL" id="PIS22643.1"/>
    </source>
</evidence>
<name>A0A2H0XCK0_UNCKA</name>
<dbReference type="Pfam" id="PF02223">
    <property type="entry name" value="Thymidylate_kin"/>
    <property type="match status" value="1"/>
</dbReference>
<dbReference type="SUPFAM" id="SSF52540">
    <property type="entry name" value="P-loop containing nucleoside triphosphate hydrolases"/>
    <property type="match status" value="1"/>
</dbReference>
<dbReference type="GO" id="GO:0006235">
    <property type="term" value="P:dTTP biosynthetic process"/>
    <property type="evidence" value="ECO:0007669"/>
    <property type="project" value="TreeGrafter"/>
</dbReference>
<dbReference type="InterPro" id="IPR027417">
    <property type="entry name" value="P-loop_NTPase"/>
</dbReference>
<dbReference type="GO" id="GO:0004550">
    <property type="term" value="F:nucleoside diphosphate kinase activity"/>
    <property type="evidence" value="ECO:0007669"/>
    <property type="project" value="TreeGrafter"/>
</dbReference>
<evidence type="ECO:0000313" key="6">
    <source>
        <dbReference type="Proteomes" id="UP000231252"/>
    </source>
</evidence>
<evidence type="ECO:0000256" key="3">
    <source>
        <dbReference type="ARBA" id="ARBA00022840"/>
    </source>
</evidence>
<dbReference type="EMBL" id="PEYU01000014">
    <property type="protein sequence ID" value="PIS22643.1"/>
    <property type="molecule type" value="Genomic_DNA"/>
</dbReference>
<dbReference type="PANTHER" id="PTHR10344">
    <property type="entry name" value="THYMIDYLATE KINASE"/>
    <property type="match status" value="1"/>
</dbReference>
<proteinExistence type="inferred from homology"/>